<dbReference type="VEuPathDB" id="FungiDB:AMAG_05004"/>
<proteinExistence type="predicted"/>
<dbReference type="CDD" id="cd00167">
    <property type="entry name" value="SANT"/>
    <property type="match status" value="1"/>
</dbReference>
<dbReference type="EMBL" id="GG745332">
    <property type="protein sequence ID" value="KNE58191.1"/>
    <property type="molecule type" value="Genomic_DNA"/>
</dbReference>
<dbReference type="Proteomes" id="UP000054350">
    <property type="component" value="Unassembled WGS sequence"/>
</dbReference>
<reference evidence="1 2" key="1">
    <citation type="submission" date="2009-11" db="EMBL/GenBank/DDBJ databases">
        <title>Annotation of Allomyces macrogynus ATCC 38327.</title>
        <authorList>
            <consortium name="The Broad Institute Genome Sequencing Platform"/>
            <person name="Russ C."/>
            <person name="Cuomo C."/>
            <person name="Burger G."/>
            <person name="Gray M.W."/>
            <person name="Holland P.W.H."/>
            <person name="King N."/>
            <person name="Lang F.B.F."/>
            <person name="Roger A.J."/>
            <person name="Ruiz-Trillo I."/>
            <person name="Young S.K."/>
            <person name="Zeng Q."/>
            <person name="Gargeya S."/>
            <person name="Fitzgerald M."/>
            <person name="Haas B."/>
            <person name="Abouelleil A."/>
            <person name="Alvarado L."/>
            <person name="Arachchi H.M."/>
            <person name="Berlin A."/>
            <person name="Chapman S.B."/>
            <person name="Gearin G."/>
            <person name="Goldberg J."/>
            <person name="Griggs A."/>
            <person name="Gujja S."/>
            <person name="Hansen M."/>
            <person name="Heiman D."/>
            <person name="Howarth C."/>
            <person name="Larimer J."/>
            <person name="Lui A."/>
            <person name="MacDonald P.J.P."/>
            <person name="McCowen C."/>
            <person name="Montmayeur A."/>
            <person name="Murphy C."/>
            <person name="Neiman D."/>
            <person name="Pearson M."/>
            <person name="Priest M."/>
            <person name="Roberts A."/>
            <person name="Saif S."/>
            <person name="Shea T."/>
            <person name="Sisk P."/>
            <person name="Stolte C."/>
            <person name="Sykes S."/>
            <person name="Wortman J."/>
            <person name="Nusbaum C."/>
            <person name="Birren B."/>
        </authorList>
    </citation>
    <scope>NUCLEOTIDE SEQUENCE [LARGE SCALE GENOMIC DNA]</scope>
    <source>
        <strain evidence="1 2">ATCC 38327</strain>
    </source>
</reference>
<protein>
    <submittedName>
        <fullName evidence="1">Uncharacterized protein</fullName>
    </submittedName>
</protein>
<gene>
    <name evidence="1" type="ORF">AMAG_05004</name>
</gene>
<dbReference type="OrthoDB" id="5515404at2759"/>
<name>A0A0L0S716_ALLM3</name>
<dbReference type="InterPro" id="IPR001005">
    <property type="entry name" value="SANT/Myb"/>
</dbReference>
<organism evidence="1 2">
    <name type="scientific">Allomyces macrogynus (strain ATCC 38327)</name>
    <name type="common">Allomyces javanicus var. macrogynus</name>
    <dbReference type="NCBI Taxonomy" id="578462"/>
    <lineage>
        <taxon>Eukaryota</taxon>
        <taxon>Fungi</taxon>
        <taxon>Fungi incertae sedis</taxon>
        <taxon>Blastocladiomycota</taxon>
        <taxon>Blastocladiomycetes</taxon>
        <taxon>Blastocladiales</taxon>
        <taxon>Blastocladiaceae</taxon>
        <taxon>Allomyces</taxon>
    </lineage>
</organism>
<keyword evidence="2" id="KW-1185">Reference proteome</keyword>
<reference evidence="2" key="2">
    <citation type="submission" date="2009-11" db="EMBL/GenBank/DDBJ databases">
        <title>The Genome Sequence of Allomyces macrogynus strain ATCC 38327.</title>
        <authorList>
            <consortium name="The Broad Institute Genome Sequencing Platform"/>
            <person name="Russ C."/>
            <person name="Cuomo C."/>
            <person name="Shea T."/>
            <person name="Young S.K."/>
            <person name="Zeng Q."/>
            <person name="Koehrsen M."/>
            <person name="Haas B."/>
            <person name="Borodovsky M."/>
            <person name="Guigo R."/>
            <person name="Alvarado L."/>
            <person name="Berlin A."/>
            <person name="Borenstein D."/>
            <person name="Chen Z."/>
            <person name="Engels R."/>
            <person name="Freedman E."/>
            <person name="Gellesch M."/>
            <person name="Goldberg J."/>
            <person name="Griggs A."/>
            <person name="Gujja S."/>
            <person name="Heiman D."/>
            <person name="Hepburn T."/>
            <person name="Howarth C."/>
            <person name="Jen D."/>
            <person name="Larson L."/>
            <person name="Lewis B."/>
            <person name="Mehta T."/>
            <person name="Park D."/>
            <person name="Pearson M."/>
            <person name="Roberts A."/>
            <person name="Saif S."/>
            <person name="Shenoy N."/>
            <person name="Sisk P."/>
            <person name="Stolte C."/>
            <person name="Sykes S."/>
            <person name="Walk T."/>
            <person name="White J."/>
            <person name="Yandava C."/>
            <person name="Burger G."/>
            <person name="Gray M.W."/>
            <person name="Holland P.W.H."/>
            <person name="King N."/>
            <person name="Lang F.B.F."/>
            <person name="Roger A.J."/>
            <person name="Ruiz-Trillo I."/>
            <person name="Lander E."/>
            <person name="Nusbaum C."/>
        </authorList>
    </citation>
    <scope>NUCLEOTIDE SEQUENCE [LARGE SCALE GENOMIC DNA]</scope>
    <source>
        <strain evidence="2">ATCC 38327</strain>
    </source>
</reference>
<sequence length="106" mass="11406">MSEPLLIKDVEVADLPQWTADDDAKLRASLRKLGVPRTNVPTTFQIRDPDLRFGTASWDEVAKDAKLPGKSGIVCCFRFYGPMAGSLQTTPSDPVIVATGATATAK</sequence>
<evidence type="ECO:0000313" key="1">
    <source>
        <dbReference type="EMBL" id="KNE58191.1"/>
    </source>
</evidence>
<dbReference type="AlphaFoldDB" id="A0A0L0S716"/>
<evidence type="ECO:0000313" key="2">
    <source>
        <dbReference type="Proteomes" id="UP000054350"/>
    </source>
</evidence>
<accession>A0A0L0S716</accession>